<gene>
    <name evidence="2" type="ORF">EJC50_05500</name>
</gene>
<dbReference type="Proteomes" id="UP000272528">
    <property type="component" value="Chromosome"/>
</dbReference>
<keyword evidence="3" id="KW-1185">Reference proteome</keyword>
<dbReference type="Gene3D" id="3.40.50.1820">
    <property type="entry name" value="alpha/beta hydrolase"/>
    <property type="match status" value="1"/>
</dbReference>
<reference evidence="3" key="1">
    <citation type="submission" date="2018-12" db="EMBL/GenBank/DDBJ databases">
        <title>Genome sequence of Peanibacillus sp.</title>
        <authorList>
            <person name="Subramani G."/>
            <person name="Srinivasan S."/>
            <person name="Kim M.K."/>
        </authorList>
    </citation>
    <scope>NUCLEOTIDE SEQUENCE [LARGE SCALE GENOMIC DNA]</scope>
    <source>
        <strain evidence="3">18JY67-1</strain>
    </source>
</reference>
<evidence type="ECO:0000313" key="3">
    <source>
        <dbReference type="Proteomes" id="UP000272528"/>
    </source>
</evidence>
<sequence>MRRSLTLLTCCLLLMIGLALSGCSSSRLGNDIVSPTSNIDDIEIYSKALKSKMSFDVYTPPGYDPKLKYPVLYMLYGYGGNRGYVFDNMELGQVTDRLIENDEISPLIIVSPDYGNSFAVNSVPGQGINPGSVDEGLYEDYLLEEVIPYVDKNYRTIASREGRYVGGFSMGGYAALYLGFNHTDLFSKIGGHSAAIWDYTDNDQYTDQRDWLYPTAALRERRDPFKLAVSRNLDDVHIYLDAGENDQLAAVDEKLFTLLKSKHAQVEWHTYPGYHSASYWMEHFADYLKFYSGDTGSKG</sequence>
<dbReference type="InterPro" id="IPR029058">
    <property type="entry name" value="AB_hydrolase_fold"/>
</dbReference>
<dbReference type="Pfam" id="PF00756">
    <property type="entry name" value="Esterase"/>
    <property type="match status" value="1"/>
</dbReference>
<dbReference type="EMBL" id="CP034437">
    <property type="protein sequence ID" value="AZN39179.1"/>
    <property type="molecule type" value="Genomic_DNA"/>
</dbReference>
<protein>
    <submittedName>
        <fullName evidence="2">Esterase family protein</fullName>
    </submittedName>
</protein>
<keyword evidence="1" id="KW-0732">Signal</keyword>
<dbReference type="KEGG" id="palb:EJC50_05500"/>
<feature type="signal peptide" evidence="1">
    <location>
        <begin position="1"/>
        <end position="21"/>
    </location>
</feature>
<accession>A0A3Q8X2U9</accession>
<dbReference type="AlphaFoldDB" id="A0A3Q8X2U9"/>
<evidence type="ECO:0000256" key="1">
    <source>
        <dbReference type="SAM" id="SignalP"/>
    </source>
</evidence>
<proteinExistence type="predicted"/>
<dbReference type="InterPro" id="IPR050583">
    <property type="entry name" value="Mycobacterial_A85_antigen"/>
</dbReference>
<name>A0A3Q8X2U9_9BACL</name>
<dbReference type="PANTHER" id="PTHR48098">
    <property type="entry name" value="ENTEROCHELIN ESTERASE-RELATED"/>
    <property type="match status" value="1"/>
</dbReference>
<dbReference type="InterPro" id="IPR000801">
    <property type="entry name" value="Esterase-like"/>
</dbReference>
<dbReference type="SUPFAM" id="SSF53474">
    <property type="entry name" value="alpha/beta-Hydrolases"/>
    <property type="match status" value="1"/>
</dbReference>
<evidence type="ECO:0000313" key="2">
    <source>
        <dbReference type="EMBL" id="AZN39179.1"/>
    </source>
</evidence>
<dbReference type="RefSeq" id="WP_126013398.1">
    <property type="nucleotide sequence ID" value="NZ_CP034437.1"/>
</dbReference>
<organism evidence="2 3">
    <name type="scientific">Paenibacillus albus</name>
    <dbReference type="NCBI Taxonomy" id="2495582"/>
    <lineage>
        <taxon>Bacteria</taxon>
        <taxon>Bacillati</taxon>
        <taxon>Bacillota</taxon>
        <taxon>Bacilli</taxon>
        <taxon>Bacillales</taxon>
        <taxon>Paenibacillaceae</taxon>
        <taxon>Paenibacillus</taxon>
    </lineage>
</organism>
<feature type="chain" id="PRO_5039326450" evidence="1">
    <location>
        <begin position="22"/>
        <end position="299"/>
    </location>
</feature>
<dbReference type="PROSITE" id="PS51257">
    <property type="entry name" value="PROKAR_LIPOPROTEIN"/>
    <property type="match status" value="1"/>
</dbReference>
<dbReference type="OrthoDB" id="9777383at2"/>